<dbReference type="InterPro" id="IPR046342">
    <property type="entry name" value="CBS_dom_sf"/>
</dbReference>
<dbReference type="PANTHER" id="PTHR41394:SF5">
    <property type="entry name" value="SLC41A_MGTE INTEGRAL MEMBRANE DOMAIN-CONTAINING PROTEIN"/>
    <property type="match status" value="1"/>
</dbReference>
<name>A0AAP6ZQ77_9VIBR</name>
<dbReference type="InterPro" id="IPR036739">
    <property type="entry name" value="SLC41_membr_dom_sf"/>
</dbReference>
<evidence type="ECO:0000259" key="9">
    <source>
        <dbReference type="Pfam" id="PF01769"/>
    </source>
</evidence>
<feature type="transmembrane region" description="Helical" evidence="8">
    <location>
        <begin position="386"/>
        <end position="411"/>
    </location>
</feature>
<dbReference type="PANTHER" id="PTHR41394">
    <property type="entry name" value="MAGNESIUM TRANSPORTER MGTE"/>
    <property type="match status" value="1"/>
</dbReference>
<sequence length="447" mass="48750">MDNVKEMETPENRTARLSEFLKTIETNEDLSYLQNLQEDEIASILESVSNELRKKVIAHIPVEKYWGTLHLVQYETAKHIHHTLSSEQRQSCLTLAKEADVLMFDDLLPREFVDDFLLDQSEETASYLQQALSFSDHLVGRYTTPQFLVANAKNSVKALREEIVKKFETPVRLIIVRDSKGIQGAVSPDSLLVQEGHVLLGSLASPTPILDSHQDINEVSQQLAIDGTLQWFPVLTDGKVTGVLSMYSLVSALRELNLKAVVADSVKSEEDLFTPLKVAARLRALWLVINLLTAFLASAIIGLFDTVIEQVVALAILMPVVASMGGIAGSQTLAVALRGIALNHLHQSNLKLLLSKECRIAAFNGVALGLLIAIVVYFVFSSIALSFIIFCAIVVNSLAAAGSATLIPFLLKKLNIDPAVAGSVILTTVTDVVGFLVFLGLGALLLI</sequence>
<keyword evidence="5" id="KW-0460">Magnesium</keyword>
<keyword evidence="4 8" id="KW-0812">Transmembrane</keyword>
<feature type="transmembrane region" description="Helical" evidence="8">
    <location>
        <begin position="423"/>
        <end position="446"/>
    </location>
</feature>
<dbReference type="SUPFAM" id="SSF161093">
    <property type="entry name" value="MgtE membrane domain-like"/>
    <property type="match status" value="1"/>
</dbReference>
<dbReference type="GeneID" id="93944879"/>
<protein>
    <submittedName>
        <fullName evidence="10">Magnesium transporter</fullName>
    </submittedName>
</protein>
<reference evidence="10 11" key="1">
    <citation type="submission" date="2019-09" db="EMBL/GenBank/DDBJ databases">
        <title>Draft genome sequencing and comparative genomics of hatchery-associated Vibrios.</title>
        <authorList>
            <person name="Kehlet-Delgado H."/>
            <person name="Mueller R.S."/>
        </authorList>
    </citation>
    <scope>NUCLEOTIDE SEQUENCE [LARGE SCALE GENOMIC DNA]</scope>
    <source>
        <strain evidence="10 11">09-121-3</strain>
    </source>
</reference>
<dbReference type="EMBL" id="VTXP01000028">
    <property type="protein sequence ID" value="NOJ26180.1"/>
    <property type="molecule type" value="Genomic_DNA"/>
</dbReference>
<accession>A0AAP6ZQ77</accession>
<organism evidence="10 11">
    <name type="scientific">Vibrio coralliilyticus</name>
    <dbReference type="NCBI Taxonomy" id="190893"/>
    <lineage>
        <taxon>Bacteria</taxon>
        <taxon>Pseudomonadati</taxon>
        <taxon>Pseudomonadota</taxon>
        <taxon>Gammaproteobacteria</taxon>
        <taxon>Vibrionales</taxon>
        <taxon>Vibrionaceae</taxon>
        <taxon>Vibrio</taxon>
    </lineage>
</organism>
<keyword evidence="7 8" id="KW-0472">Membrane</keyword>
<feature type="transmembrane region" description="Helical" evidence="8">
    <location>
        <begin position="358"/>
        <end position="380"/>
    </location>
</feature>
<dbReference type="AlphaFoldDB" id="A0AAP6ZQ77"/>
<dbReference type="GO" id="GO:0016020">
    <property type="term" value="C:membrane"/>
    <property type="evidence" value="ECO:0007669"/>
    <property type="project" value="UniProtKB-SubCell"/>
</dbReference>
<dbReference type="Pfam" id="PF01769">
    <property type="entry name" value="MgtE"/>
    <property type="match status" value="1"/>
</dbReference>
<evidence type="ECO:0000256" key="1">
    <source>
        <dbReference type="ARBA" id="ARBA00004141"/>
    </source>
</evidence>
<dbReference type="Proteomes" id="UP000576645">
    <property type="component" value="Unassembled WGS sequence"/>
</dbReference>
<gene>
    <name evidence="10" type="ORF">F0238_26115</name>
</gene>
<comment type="similarity">
    <text evidence="2">Belongs to the SLC41A transporter family.</text>
</comment>
<keyword evidence="6 8" id="KW-1133">Transmembrane helix</keyword>
<feature type="domain" description="SLC41A/MgtE integral membrane" evidence="9">
    <location>
        <begin position="318"/>
        <end position="441"/>
    </location>
</feature>
<keyword evidence="3" id="KW-0813">Transport</keyword>
<dbReference type="SUPFAM" id="SSF158791">
    <property type="entry name" value="MgtE N-terminal domain-like"/>
    <property type="match status" value="1"/>
</dbReference>
<evidence type="ECO:0000256" key="3">
    <source>
        <dbReference type="ARBA" id="ARBA00022448"/>
    </source>
</evidence>
<dbReference type="GO" id="GO:0008324">
    <property type="term" value="F:monoatomic cation transmembrane transporter activity"/>
    <property type="evidence" value="ECO:0007669"/>
    <property type="project" value="InterPro"/>
</dbReference>
<evidence type="ECO:0000313" key="10">
    <source>
        <dbReference type="EMBL" id="NOJ26180.1"/>
    </source>
</evidence>
<evidence type="ECO:0000256" key="4">
    <source>
        <dbReference type="ARBA" id="ARBA00022692"/>
    </source>
</evidence>
<evidence type="ECO:0000313" key="11">
    <source>
        <dbReference type="Proteomes" id="UP000576645"/>
    </source>
</evidence>
<dbReference type="SUPFAM" id="SSF54631">
    <property type="entry name" value="CBS-domain pair"/>
    <property type="match status" value="1"/>
</dbReference>
<evidence type="ECO:0000256" key="5">
    <source>
        <dbReference type="ARBA" id="ARBA00022842"/>
    </source>
</evidence>
<proteinExistence type="inferred from homology"/>
<evidence type="ECO:0000256" key="2">
    <source>
        <dbReference type="ARBA" id="ARBA00009749"/>
    </source>
</evidence>
<feature type="transmembrane region" description="Helical" evidence="8">
    <location>
        <begin position="310"/>
        <end position="337"/>
    </location>
</feature>
<comment type="caution">
    <text evidence="10">The sequence shown here is derived from an EMBL/GenBank/DDBJ whole genome shotgun (WGS) entry which is preliminary data.</text>
</comment>
<evidence type="ECO:0000256" key="7">
    <source>
        <dbReference type="ARBA" id="ARBA00023136"/>
    </source>
</evidence>
<comment type="subcellular location">
    <subcellularLocation>
        <location evidence="1">Membrane</location>
        <topology evidence="1">Multi-pass membrane protein</topology>
    </subcellularLocation>
</comment>
<dbReference type="RefSeq" id="WP_171354265.1">
    <property type="nucleotide sequence ID" value="NZ_CP120721.1"/>
</dbReference>
<feature type="transmembrane region" description="Helical" evidence="8">
    <location>
        <begin position="284"/>
        <end position="304"/>
    </location>
</feature>
<dbReference type="InterPro" id="IPR006667">
    <property type="entry name" value="SLC41_membr_dom"/>
</dbReference>
<dbReference type="Gene3D" id="1.10.357.20">
    <property type="entry name" value="SLC41 divalent cation transporters, integral membrane domain"/>
    <property type="match status" value="1"/>
</dbReference>
<evidence type="ECO:0000256" key="6">
    <source>
        <dbReference type="ARBA" id="ARBA00022989"/>
    </source>
</evidence>
<evidence type="ECO:0000256" key="8">
    <source>
        <dbReference type="SAM" id="Phobius"/>
    </source>
</evidence>